<name>A0A6M7T9M6_9HYPH</name>
<dbReference type="Proteomes" id="UP000275530">
    <property type="component" value="Unassembled WGS sequence"/>
</dbReference>
<dbReference type="Pfam" id="PF04657">
    <property type="entry name" value="DMT_YdcZ"/>
    <property type="match status" value="1"/>
</dbReference>
<dbReference type="EMBL" id="QZXA01000008">
    <property type="protein sequence ID" value="RJT31693.1"/>
    <property type="molecule type" value="Genomic_DNA"/>
</dbReference>
<comment type="caution">
    <text evidence="1">The sequence shown here is derived from an EMBL/GenBank/DDBJ whole genome shotgun (WGS) entry which is preliminary data.</text>
</comment>
<organism evidence="1 2">
    <name type="scientific">Mesorhizobium jarvisii</name>
    <dbReference type="NCBI Taxonomy" id="1777867"/>
    <lineage>
        <taxon>Bacteria</taxon>
        <taxon>Pseudomonadati</taxon>
        <taxon>Pseudomonadota</taxon>
        <taxon>Alphaproteobacteria</taxon>
        <taxon>Hyphomicrobiales</taxon>
        <taxon>Phyllobacteriaceae</taxon>
        <taxon>Mesorhizobium</taxon>
    </lineage>
</organism>
<dbReference type="AlphaFoldDB" id="A0A6M7T9M6"/>
<dbReference type="InterPro" id="IPR006750">
    <property type="entry name" value="YdcZ"/>
</dbReference>
<protein>
    <submittedName>
        <fullName evidence="1">Uncharacterized protein</fullName>
    </submittedName>
</protein>
<sequence length="75" mass="7998">MSAVIGGMLVAAQGPICARLSEELNRDSLAAVFLAFLIATVAARLLVVRLGSWRSIRTRPDLDASRSTITLGRSD</sequence>
<reference evidence="1 2" key="1">
    <citation type="submission" date="2018-09" db="EMBL/GenBank/DDBJ databases">
        <title>Mesorhizobium carmichaelinearum sp. nov. isolated from Carmichaelinea spp. root nodules in New Zealand.</title>
        <authorList>
            <person name="De Meyer S.E."/>
        </authorList>
    </citation>
    <scope>NUCLEOTIDE SEQUENCE [LARGE SCALE GENOMIC DNA]</scope>
    <source>
        <strain evidence="1 2">LMG 28313</strain>
    </source>
</reference>
<keyword evidence="2" id="KW-1185">Reference proteome</keyword>
<evidence type="ECO:0000313" key="1">
    <source>
        <dbReference type="EMBL" id="RJT31693.1"/>
    </source>
</evidence>
<proteinExistence type="predicted"/>
<evidence type="ECO:0000313" key="2">
    <source>
        <dbReference type="Proteomes" id="UP000275530"/>
    </source>
</evidence>
<gene>
    <name evidence="1" type="ORF">D3242_21430</name>
</gene>
<dbReference type="RefSeq" id="WP_019862422.1">
    <property type="nucleotide sequence ID" value="NZ_CP033507.1"/>
</dbReference>
<accession>A0A6M7T9M6</accession>